<keyword evidence="1" id="KW-0732">Signal</keyword>
<feature type="signal peptide" evidence="1">
    <location>
        <begin position="1"/>
        <end position="24"/>
    </location>
</feature>
<dbReference type="EMBL" id="JAENRR010000007">
    <property type="protein sequence ID" value="MBK3516629.1"/>
    <property type="molecule type" value="Genomic_DNA"/>
</dbReference>
<dbReference type="PROSITE" id="PS51257">
    <property type="entry name" value="PROKAR_LIPOPROTEIN"/>
    <property type="match status" value="1"/>
</dbReference>
<dbReference type="Proteomes" id="UP000605676">
    <property type="component" value="Unassembled WGS sequence"/>
</dbReference>
<organism evidence="2 3">
    <name type="scientific">Carboxylicivirga marina</name>
    <dbReference type="NCBI Taxonomy" id="2800988"/>
    <lineage>
        <taxon>Bacteria</taxon>
        <taxon>Pseudomonadati</taxon>
        <taxon>Bacteroidota</taxon>
        <taxon>Bacteroidia</taxon>
        <taxon>Marinilabiliales</taxon>
        <taxon>Marinilabiliaceae</taxon>
        <taxon>Carboxylicivirga</taxon>
    </lineage>
</organism>
<sequence>MKKILVVLAVAAMVVSSCGMKTNAQGEDAKEKTAVEATTEVPAEKACCPKDAAQAEACCDKDSTECTDAEKKACCDKDKTADAAKADCEEKCDEACKKECEKKEEA</sequence>
<protein>
    <recommendedName>
        <fullName evidence="4">Lipoprotein</fullName>
    </recommendedName>
</protein>
<gene>
    <name evidence="2" type="ORF">JIV24_04685</name>
</gene>
<evidence type="ECO:0008006" key="4">
    <source>
        <dbReference type="Google" id="ProtNLM"/>
    </source>
</evidence>
<keyword evidence="3" id="KW-1185">Reference proteome</keyword>
<name>A0ABS1HG66_9BACT</name>
<accession>A0ABS1HG66</accession>
<evidence type="ECO:0000256" key="1">
    <source>
        <dbReference type="SAM" id="SignalP"/>
    </source>
</evidence>
<proteinExistence type="predicted"/>
<comment type="caution">
    <text evidence="2">The sequence shown here is derived from an EMBL/GenBank/DDBJ whole genome shotgun (WGS) entry which is preliminary data.</text>
</comment>
<evidence type="ECO:0000313" key="2">
    <source>
        <dbReference type="EMBL" id="MBK3516629.1"/>
    </source>
</evidence>
<reference evidence="2 3" key="1">
    <citation type="submission" date="2021-01" db="EMBL/GenBank/DDBJ databases">
        <title>Carboxyliciviraga sp.nov., isolated from coastal sediments.</title>
        <authorList>
            <person name="Lu D."/>
            <person name="Zhang T."/>
        </authorList>
    </citation>
    <scope>NUCLEOTIDE SEQUENCE [LARGE SCALE GENOMIC DNA]</scope>
    <source>
        <strain evidence="2 3">N1Y132</strain>
    </source>
</reference>
<evidence type="ECO:0000313" key="3">
    <source>
        <dbReference type="Proteomes" id="UP000605676"/>
    </source>
</evidence>
<dbReference type="RefSeq" id="WP_200463855.1">
    <property type="nucleotide sequence ID" value="NZ_JAENRR010000007.1"/>
</dbReference>
<feature type="chain" id="PRO_5047171400" description="Lipoprotein" evidence="1">
    <location>
        <begin position="25"/>
        <end position="106"/>
    </location>
</feature>